<evidence type="ECO:0000259" key="2">
    <source>
        <dbReference type="SMART" id="SM00849"/>
    </source>
</evidence>
<dbReference type="InterPro" id="IPR001279">
    <property type="entry name" value="Metallo-B-lactamas"/>
</dbReference>
<evidence type="ECO:0000256" key="1">
    <source>
        <dbReference type="SAM" id="SignalP"/>
    </source>
</evidence>
<keyword evidence="4" id="KW-1185">Reference proteome</keyword>
<feature type="signal peptide" evidence="1">
    <location>
        <begin position="1"/>
        <end position="23"/>
    </location>
</feature>
<dbReference type="RefSeq" id="WP_189420364.1">
    <property type="nucleotide sequence ID" value="NZ_BMYZ01000003.1"/>
</dbReference>
<dbReference type="InterPro" id="IPR036866">
    <property type="entry name" value="RibonucZ/Hydroxyglut_hydro"/>
</dbReference>
<feature type="chain" id="PRO_5046888571" evidence="1">
    <location>
        <begin position="24"/>
        <end position="284"/>
    </location>
</feature>
<comment type="caution">
    <text evidence="3">The sequence shown here is derived from an EMBL/GenBank/DDBJ whole genome shotgun (WGS) entry which is preliminary data.</text>
</comment>
<dbReference type="SMART" id="SM00849">
    <property type="entry name" value="Lactamase_B"/>
    <property type="match status" value="1"/>
</dbReference>
<dbReference type="Proteomes" id="UP000619761">
    <property type="component" value="Unassembled WGS sequence"/>
</dbReference>
<name>A0ABQ3B9B9_9GAMM</name>
<accession>A0ABQ3B9B9</accession>
<evidence type="ECO:0000313" key="4">
    <source>
        <dbReference type="Proteomes" id="UP000619761"/>
    </source>
</evidence>
<proteinExistence type="predicted"/>
<dbReference type="InterPro" id="IPR050855">
    <property type="entry name" value="NDM-1-like"/>
</dbReference>
<dbReference type="PANTHER" id="PTHR42951">
    <property type="entry name" value="METALLO-BETA-LACTAMASE DOMAIN-CONTAINING"/>
    <property type="match status" value="1"/>
</dbReference>
<dbReference type="EMBL" id="BMYZ01000003">
    <property type="protein sequence ID" value="GGY84392.1"/>
    <property type="molecule type" value="Genomic_DNA"/>
</dbReference>
<gene>
    <name evidence="3" type="ORF">GCM10011613_31650</name>
</gene>
<evidence type="ECO:0000313" key="3">
    <source>
        <dbReference type="EMBL" id="GGY84392.1"/>
    </source>
</evidence>
<sequence length="284" mass="30816">MKAFQILSALLVSNILVSSSAFAHDPSWSEPHAPFQITDHIYSVGTKGIGVYLITTPEGHILVDGATEEGGKIVEANIKSLGFKLSDVKYLLENHAHYDHVAGLAQIKKSTGAKLLASKNDVKALERGAHTGDNENGATKFPAVKVDRIIADGEQIKLGGISLQAVFTPGHTEGATSWLTRDTINGEDHSVFFLSSITVAGNRLINNKVSPNIVEDYRKTFARAKVIQADILLIGHPPVINHDEKHQAQKNGNPNAFVNPNELKEFVTKAEAAFDAELEKQKQK</sequence>
<dbReference type="Gene3D" id="3.60.15.10">
    <property type="entry name" value="Ribonuclease Z/Hydroxyacylglutathione hydrolase-like"/>
    <property type="match status" value="1"/>
</dbReference>
<organism evidence="3 4">
    <name type="scientific">Cellvibrio zantedeschiae</name>
    <dbReference type="NCBI Taxonomy" id="1237077"/>
    <lineage>
        <taxon>Bacteria</taxon>
        <taxon>Pseudomonadati</taxon>
        <taxon>Pseudomonadota</taxon>
        <taxon>Gammaproteobacteria</taxon>
        <taxon>Cellvibrionales</taxon>
        <taxon>Cellvibrionaceae</taxon>
        <taxon>Cellvibrio</taxon>
    </lineage>
</organism>
<dbReference type="NCBIfam" id="NF033105">
    <property type="entry name" value="bla_subclass_B3"/>
    <property type="match status" value="1"/>
</dbReference>
<protein>
    <submittedName>
        <fullName evidence="3">CAU/MBL1b family subclass B3 metallo-beta-lactamase</fullName>
    </submittedName>
</protein>
<reference evidence="4" key="1">
    <citation type="journal article" date="2019" name="Int. J. Syst. Evol. Microbiol.">
        <title>The Global Catalogue of Microorganisms (GCM) 10K type strain sequencing project: providing services to taxonomists for standard genome sequencing and annotation.</title>
        <authorList>
            <consortium name="The Broad Institute Genomics Platform"/>
            <consortium name="The Broad Institute Genome Sequencing Center for Infectious Disease"/>
            <person name="Wu L."/>
            <person name="Ma J."/>
        </authorList>
    </citation>
    <scope>NUCLEOTIDE SEQUENCE [LARGE SCALE GENOMIC DNA]</scope>
    <source>
        <strain evidence="4">KCTC 32239</strain>
    </source>
</reference>
<dbReference type="PANTHER" id="PTHR42951:SF17">
    <property type="entry name" value="METALLO-BETA-LACTAMASE DOMAIN-CONTAINING PROTEIN"/>
    <property type="match status" value="1"/>
</dbReference>
<keyword evidence="1" id="KW-0732">Signal</keyword>
<dbReference type="Pfam" id="PF00753">
    <property type="entry name" value="Lactamase_B"/>
    <property type="match status" value="1"/>
</dbReference>
<dbReference type="NCBIfam" id="NF012229">
    <property type="entry name" value="bla_class_B_core"/>
    <property type="match status" value="1"/>
</dbReference>
<feature type="domain" description="Metallo-beta-lactamase" evidence="2">
    <location>
        <begin position="48"/>
        <end position="236"/>
    </location>
</feature>
<dbReference type="SUPFAM" id="SSF56281">
    <property type="entry name" value="Metallo-hydrolase/oxidoreductase"/>
    <property type="match status" value="1"/>
</dbReference>